<dbReference type="AlphaFoldDB" id="A0A915CL83"/>
<dbReference type="WBParaSite" id="PgR304X_g004_t01">
    <property type="protein sequence ID" value="PgR304X_g004_t01"/>
    <property type="gene ID" value="PgR304X_g004"/>
</dbReference>
<evidence type="ECO:0000313" key="2">
    <source>
        <dbReference type="Proteomes" id="UP000887569"/>
    </source>
</evidence>
<feature type="region of interest" description="Disordered" evidence="1">
    <location>
        <begin position="68"/>
        <end position="123"/>
    </location>
</feature>
<feature type="compositionally biased region" description="Low complexity" evidence="1">
    <location>
        <begin position="76"/>
        <end position="96"/>
    </location>
</feature>
<organism evidence="2 3">
    <name type="scientific">Parascaris univalens</name>
    <name type="common">Nematode worm</name>
    <dbReference type="NCBI Taxonomy" id="6257"/>
    <lineage>
        <taxon>Eukaryota</taxon>
        <taxon>Metazoa</taxon>
        <taxon>Ecdysozoa</taxon>
        <taxon>Nematoda</taxon>
        <taxon>Chromadorea</taxon>
        <taxon>Rhabditida</taxon>
        <taxon>Spirurina</taxon>
        <taxon>Ascaridomorpha</taxon>
        <taxon>Ascaridoidea</taxon>
        <taxon>Ascarididae</taxon>
        <taxon>Parascaris</taxon>
    </lineage>
</organism>
<evidence type="ECO:0000256" key="1">
    <source>
        <dbReference type="SAM" id="MobiDB-lite"/>
    </source>
</evidence>
<reference evidence="3" key="1">
    <citation type="submission" date="2022-11" db="UniProtKB">
        <authorList>
            <consortium name="WormBaseParasite"/>
        </authorList>
    </citation>
    <scope>IDENTIFICATION</scope>
</reference>
<sequence length="123" mass="13415">VSMRLDQLSQATIMRIAEEVRTRLPAARNSVADGVFAPLNYDPIEKNTVMGIRFPFILNVSVRGEGCARRSINTPSDTSESSSLRSSLDRSLSSTSESEDAQPMSNSSPKTAVDKRSPVKLNN</sequence>
<accession>A0A915CL83</accession>
<evidence type="ECO:0000313" key="3">
    <source>
        <dbReference type="WBParaSite" id="PgR304X_g004_t01"/>
    </source>
</evidence>
<protein>
    <submittedName>
        <fullName evidence="3">Uncharacterized protein</fullName>
    </submittedName>
</protein>
<name>A0A915CL83_PARUN</name>
<dbReference type="Proteomes" id="UP000887569">
    <property type="component" value="Unplaced"/>
</dbReference>
<keyword evidence="2" id="KW-1185">Reference proteome</keyword>
<proteinExistence type="predicted"/>